<gene>
    <name evidence="2" type="ORF">SAMN05443144_101331</name>
</gene>
<protein>
    <submittedName>
        <fullName evidence="2">Uncharacterized protein</fullName>
    </submittedName>
</protein>
<evidence type="ECO:0000256" key="1">
    <source>
        <dbReference type="SAM" id="MobiDB-lite"/>
    </source>
</evidence>
<dbReference type="EMBL" id="FQUS01000001">
    <property type="protein sequence ID" value="SHE45554.1"/>
    <property type="molecule type" value="Genomic_DNA"/>
</dbReference>
<reference evidence="2 3" key="1">
    <citation type="submission" date="2016-11" db="EMBL/GenBank/DDBJ databases">
        <authorList>
            <person name="Jaros S."/>
            <person name="Januszkiewicz K."/>
            <person name="Wedrychowicz H."/>
        </authorList>
    </citation>
    <scope>NUCLEOTIDE SEQUENCE [LARGE SCALE GENOMIC DNA]</scope>
    <source>
        <strain evidence="2 3">DSM 21986</strain>
    </source>
</reference>
<organism evidence="2 3">
    <name type="scientific">Fodinibius roseus</name>
    <dbReference type="NCBI Taxonomy" id="1194090"/>
    <lineage>
        <taxon>Bacteria</taxon>
        <taxon>Pseudomonadati</taxon>
        <taxon>Balneolota</taxon>
        <taxon>Balneolia</taxon>
        <taxon>Balneolales</taxon>
        <taxon>Balneolaceae</taxon>
        <taxon>Fodinibius</taxon>
    </lineage>
</organism>
<evidence type="ECO:0000313" key="2">
    <source>
        <dbReference type="EMBL" id="SHE45554.1"/>
    </source>
</evidence>
<feature type="region of interest" description="Disordered" evidence="1">
    <location>
        <begin position="1"/>
        <end position="34"/>
    </location>
</feature>
<proteinExistence type="predicted"/>
<dbReference type="AlphaFoldDB" id="A0A1M4TMG0"/>
<dbReference type="STRING" id="1194090.SAMN05443144_101331"/>
<dbReference type="Proteomes" id="UP000184041">
    <property type="component" value="Unassembled WGS sequence"/>
</dbReference>
<keyword evidence="3" id="KW-1185">Reference proteome</keyword>
<evidence type="ECO:0000313" key="3">
    <source>
        <dbReference type="Proteomes" id="UP000184041"/>
    </source>
</evidence>
<accession>A0A1M4TMG0</accession>
<sequence>MPQEEIQKSRGAKISFFKEDNGKKKDRSRVSLNR</sequence>
<name>A0A1M4TMG0_9BACT</name>